<feature type="transmembrane region" description="Helical" evidence="7">
    <location>
        <begin position="89"/>
        <end position="114"/>
    </location>
</feature>
<evidence type="ECO:0000256" key="3">
    <source>
        <dbReference type="ARBA" id="ARBA00022989"/>
    </source>
</evidence>
<dbReference type="PANTHER" id="PTHR33048">
    <property type="entry name" value="PTH11-LIKE INTEGRAL MEMBRANE PROTEIN (AFU_ORTHOLOGUE AFUA_5G11245)"/>
    <property type="match status" value="1"/>
</dbReference>
<dbReference type="InterPro" id="IPR049326">
    <property type="entry name" value="Rhodopsin_dom_fungi"/>
</dbReference>
<accession>A0A9P9KB71</accession>
<evidence type="ECO:0000256" key="2">
    <source>
        <dbReference type="ARBA" id="ARBA00022692"/>
    </source>
</evidence>
<keyword evidence="3 7" id="KW-1133">Transmembrane helix</keyword>
<dbReference type="InterPro" id="IPR052337">
    <property type="entry name" value="SAT4-like"/>
</dbReference>
<feature type="compositionally biased region" description="Polar residues" evidence="6">
    <location>
        <begin position="336"/>
        <end position="345"/>
    </location>
</feature>
<sequence length="345" mass="38726">MAGLQVNVYVAISVTWTAATTALLLRLKARRMTRMKLWFDDYLACVAWALVSGYNSVTIFWAARYMLGQSLSDIQDQARADMIREKSRFLLWVTELLYAGSIAASKLAILSFYWRIFRYASIRIPILVLIAAVSIWFTIRTFMVIFHCAPVQAYWNKTITHARCLVNASKFFFCTILIHCLMDCIILVLPVIEVAKMHLPWSKKLAVVGLFTSGIIVCIASVFILIQAIHYDPNTREFPREVALSMIWGGVEINVAVFSACLPMLRPIFQRLIPGISTAETSRPISLPSVVLSPTPSRVNEAKQDKSRRSVAHGFVDHELATVSSVPSDASRQKSPHQARNSVEG</sequence>
<evidence type="ECO:0000256" key="4">
    <source>
        <dbReference type="ARBA" id="ARBA00023136"/>
    </source>
</evidence>
<feature type="transmembrane region" description="Helical" evidence="7">
    <location>
        <begin position="126"/>
        <end position="149"/>
    </location>
</feature>
<dbReference type="OrthoDB" id="5421689at2759"/>
<protein>
    <recommendedName>
        <fullName evidence="8">Rhodopsin domain-containing protein</fullName>
    </recommendedName>
</protein>
<evidence type="ECO:0000256" key="7">
    <source>
        <dbReference type="SAM" id="Phobius"/>
    </source>
</evidence>
<feature type="transmembrane region" description="Helical" evidence="7">
    <location>
        <begin position="6"/>
        <end position="25"/>
    </location>
</feature>
<evidence type="ECO:0000256" key="5">
    <source>
        <dbReference type="ARBA" id="ARBA00038359"/>
    </source>
</evidence>
<dbReference type="EMBL" id="JAGTJS010000010">
    <property type="protein sequence ID" value="KAH7254773.1"/>
    <property type="molecule type" value="Genomic_DNA"/>
</dbReference>
<evidence type="ECO:0000256" key="6">
    <source>
        <dbReference type="SAM" id="MobiDB-lite"/>
    </source>
</evidence>
<evidence type="ECO:0000313" key="9">
    <source>
        <dbReference type="EMBL" id="KAH7254773.1"/>
    </source>
</evidence>
<evidence type="ECO:0000256" key="1">
    <source>
        <dbReference type="ARBA" id="ARBA00004141"/>
    </source>
</evidence>
<proteinExistence type="inferred from homology"/>
<keyword evidence="4 7" id="KW-0472">Membrane</keyword>
<comment type="similarity">
    <text evidence="5">Belongs to the SAT4 family.</text>
</comment>
<feature type="region of interest" description="Disordered" evidence="6">
    <location>
        <begin position="323"/>
        <end position="345"/>
    </location>
</feature>
<keyword evidence="10" id="KW-1185">Reference proteome</keyword>
<organism evidence="9 10">
    <name type="scientific">Fusarium solani</name>
    <name type="common">Filamentous fungus</name>
    <dbReference type="NCBI Taxonomy" id="169388"/>
    <lineage>
        <taxon>Eukaryota</taxon>
        <taxon>Fungi</taxon>
        <taxon>Dikarya</taxon>
        <taxon>Ascomycota</taxon>
        <taxon>Pezizomycotina</taxon>
        <taxon>Sordariomycetes</taxon>
        <taxon>Hypocreomycetidae</taxon>
        <taxon>Hypocreales</taxon>
        <taxon>Nectriaceae</taxon>
        <taxon>Fusarium</taxon>
        <taxon>Fusarium solani species complex</taxon>
    </lineage>
</organism>
<dbReference type="PANTHER" id="PTHR33048:SF47">
    <property type="entry name" value="INTEGRAL MEMBRANE PROTEIN-RELATED"/>
    <property type="match status" value="1"/>
</dbReference>
<feature type="domain" description="Rhodopsin" evidence="8">
    <location>
        <begin position="25"/>
        <end position="271"/>
    </location>
</feature>
<comment type="caution">
    <text evidence="9">The sequence shown here is derived from an EMBL/GenBank/DDBJ whole genome shotgun (WGS) entry which is preliminary data.</text>
</comment>
<gene>
    <name evidence="9" type="ORF">B0J15DRAFT_595197</name>
</gene>
<comment type="subcellular location">
    <subcellularLocation>
        <location evidence="1">Membrane</location>
        <topology evidence="1">Multi-pass membrane protein</topology>
    </subcellularLocation>
</comment>
<feature type="transmembrane region" description="Helical" evidence="7">
    <location>
        <begin position="169"/>
        <end position="192"/>
    </location>
</feature>
<dbReference type="GO" id="GO:0016020">
    <property type="term" value="C:membrane"/>
    <property type="evidence" value="ECO:0007669"/>
    <property type="project" value="UniProtKB-SubCell"/>
</dbReference>
<reference evidence="9" key="1">
    <citation type="journal article" date="2021" name="Nat. Commun.">
        <title>Genetic determinants of endophytism in the Arabidopsis root mycobiome.</title>
        <authorList>
            <person name="Mesny F."/>
            <person name="Miyauchi S."/>
            <person name="Thiergart T."/>
            <person name="Pickel B."/>
            <person name="Atanasova L."/>
            <person name="Karlsson M."/>
            <person name="Huettel B."/>
            <person name="Barry K.W."/>
            <person name="Haridas S."/>
            <person name="Chen C."/>
            <person name="Bauer D."/>
            <person name="Andreopoulos W."/>
            <person name="Pangilinan J."/>
            <person name="LaButti K."/>
            <person name="Riley R."/>
            <person name="Lipzen A."/>
            <person name="Clum A."/>
            <person name="Drula E."/>
            <person name="Henrissat B."/>
            <person name="Kohler A."/>
            <person name="Grigoriev I.V."/>
            <person name="Martin F.M."/>
            <person name="Hacquard S."/>
        </authorList>
    </citation>
    <scope>NUCLEOTIDE SEQUENCE</scope>
    <source>
        <strain evidence="9">FSSC 5 MPI-SDFR-AT-0091</strain>
    </source>
</reference>
<dbReference type="Pfam" id="PF20684">
    <property type="entry name" value="Fung_rhodopsin"/>
    <property type="match status" value="1"/>
</dbReference>
<feature type="transmembrane region" description="Helical" evidence="7">
    <location>
        <begin position="37"/>
        <end position="63"/>
    </location>
</feature>
<name>A0A9P9KB71_FUSSL</name>
<feature type="transmembrane region" description="Helical" evidence="7">
    <location>
        <begin position="246"/>
        <end position="265"/>
    </location>
</feature>
<evidence type="ECO:0000259" key="8">
    <source>
        <dbReference type="Pfam" id="PF20684"/>
    </source>
</evidence>
<feature type="transmembrane region" description="Helical" evidence="7">
    <location>
        <begin position="204"/>
        <end position="226"/>
    </location>
</feature>
<evidence type="ECO:0000313" key="10">
    <source>
        <dbReference type="Proteomes" id="UP000736672"/>
    </source>
</evidence>
<dbReference type="Proteomes" id="UP000736672">
    <property type="component" value="Unassembled WGS sequence"/>
</dbReference>
<keyword evidence="2 7" id="KW-0812">Transmembrane</keyword>
<dbReference type="AlphaFoldDB" id="A0A9P9KB71"/>